<proteinExistence type="predicted"/>
<dbReference type="Proteomes" id="UP001180825">
    <property type="component" value="Unassembled WGS sequence"/>
</dbReference>
<sequence length="73" mass="8194">MLNNKKLIKLGRFLISPMVQERCDGGFDALVSIRSGRGTASVDRIMRFSPKFSRTDAALRYATTQGVAWVRCQ</sequence>
<comment type="caution">
    <text evidence="1">The sequence shown here is derived from an EMBL/GenBank/DDBJ whole genome shotgun (WGS) entry which is preliminary data.</text>
</comment>
<evidence type="ECO:0000313" key="1">
    <source>
        <dbReference type="EMBL" id="MDR7333493.1"/>
    </source>
</evidence>
<name>A0ABU2AA84_9BURK</name>
<gene>
    <name evidence="1" type="ORF">J2X21_002627</name>
</gene>
<dbReference type="RefSeq" id="WP_310329146.1">
    <property type="nucleotide sequence ID" value="NZ_JAVDXV010000004.1"/>
</dbReference>
<accession>A0ABU2AA84</accession>
<reference evidence="1 2" key="1">
    <citation type="submission" date="2023-07" db="EMBL/GenBank/DDBJ databases">
        <title>Sorghum-associated microbial communities from plants grown in Nebraska, USA.</title>
        <authorList>
            <person name="Schachtman D."/>
        </authorList>
    </citation>
    <scope>NUCLEOTIDE SEQUENCE [LARGE SCALE GENOMIC DNA]</scope>
    <source>
        <strain evidence="1 2">BE316</strain>
    </source>
</reference>
<keyword evidence="2" id="KW-1185">Reference proteome</keyword>
<evidence type="ECO:0000313" key="2">
    <source>
        <dbReference type="Proteomes" id="UP001180825"/>
    </source>
</evidence>
<dbReference type="EMBL" id="JAVDXV010000004">
    <property type="protein sequence ID" value="MDR7333493.1"/>
    <property type="molecule type" value="Genomic_DNA"/>
</dbReference>
<organism evidence="1 2">
    <name type="scientific">Roseateles asaccharophilus</name>
    <dbReference type="NCBI Taxonomy" id="582607"/>
    <lineage>
        <taxon>Bacteria</taxon>
        <taxon>Pseudomonadati</taxon>
        <taxon>Pseudomonadota</taxon>
        <taxon>Betaproteobacteria</taxon>
        <taxon>Burkholderiales</taxon>
        <taxon>Sphaerotilaceae</taxon>
        <taxon>Roseateles</taxon>
    </lineage>
</organism>
<protein>
    <submittedName>
        <fullName evidence="1">Uncharacterized protein</fullName>
    </submittedName>
</protein>